<evidence type="ECO:0000256" key="2">
    <source>
        <dbReference type="SAM" id="Phobius"/>
    </source>
</evidence>
<dbReference type="PANTHER" id="PTHR35508">
    <property type="entry name" value="VOLTAGE-DEPENDENT L-TYPE CALCIUM CHANNEL SUBUNIT"/>
    <property type="match status" value="1"/>
</dbReference>
<feature type="transmembrane region" description="Helical" evidence="2">
    <location>
        <begin position="183"/>
        <end position="204"/>
    </location>
</feature>
<evidence type="ECO:0000313" key="4">
    <source>
        <dbReference type="Proteomes" id="UP000289340"/>
    </source>
</evidence>
<keyword evidence="4" id="KW-1185">Reference proteome</keyword>
<protein>
    <submittedName>
        <fullName evidence="3">Uncharacterized protein</fullName>
    </submittedName>
</protein>
<dbReference type="AlphaFoldDB" id="A0A445FP20"/>
<keyword evidence="2" id="KW-1133">Transmembrane helix</keyword>
<feature type="transmembrane region" description="Helical" evidence="2">
    <location>
        <begin position="125"/>
        <end position="148"/>
    </location>
</feature>
<accession>A0A445FP20</accession>
<keyword evidence="2" id="KW-0812">Transmembrane</keyword>
<name>A0A445FP20_GLYSO</name>
<sequence length="272" mass="30180">MAENSNGNGVYVNDDEEEEEMKLKQKKQRAKETLPEVLNRIASAILFPEPADAGFLLRRIKVSVADNATLLPEASRNSARDVLIWTRRGTPFRALFVISVGTVTFVALTGLLVFMLFFLAATVNAIVISLLMSLAAAGGFLALFFAFVTAIYIGALSIAIFAISVTTFWAIVAILMITGNKLFGHLILFSFLFHALCFSSFCMLHPNLPYPELRTHVHSAHELIIVILTIETFLLHSRSWWRSVRMVVTTPLWLIGENGCDNSIVAVLCLQF</sequence>
<reference evidence="3 4" key="1">
    <citation type="submission" date="2018-09" db="EMBL/GenBank/DDBJ databases">
        <title>A high-quality reference genome of wild soybean provides a powerful tool to mine soybean genomes.</title>
        <authorList>
            <person name="Xie M."/>
            <person name="Chung C.Y.L."/>
            <person name="Li M.-W."/>
            <person name="Wong F.-L."/>
            <person name="Chan T.-F."/>
            <person name="Lam H.-M."/>
        </authorList>
    </citation>
    <scope>NUCLEOTIDE SEQUENCE [LARGE SCALE GENOMIC DNA]</scope>
    <source>
        <strain evidence="4">cv. W05</strain>
        <tissue evidence="3">Hypocotyl of etiolated seedlings</tissue>
    </source>
</reference>
<comment type="caution">
    <text evidence="3">The sequence shown here is derived from an EMBL/GenBank/DDBJ whole genome shotgun (WGS) entry which is preliminary data.</text>
</comment>
<feature type="transmembrane region" description="Helical" evidence="2">
    <location>
        <begin position="155"/>
        <end position="177"/>
    </location>
</feature>
<dbReference type="EMBL" id="QZWG01000018">
    <property type="protein sequence ID" value="RZB50620.1"/>
    <property type="molecule type" value="Genomic_DNA"/>
</dbReference>
<feature type="region of interest" description="Disordered" evidence="1">
    <location>
        <begin position="1"/>
        <end position="23"/>
    </location>
</feature>
<feature type="transmembrane region" description="Helical" evidence="2">
    <location>
        <begin position="94"/>
        <end position="119"/>
    </location>
</feature>
<dbReference type="PANTHER" id="PTHR35508:SF1">
    <property type="entry name" value="VOLTAGE-DEPENDENT L-TYPE CALCIUM CHANNEL SUBUNIT"/>
    <property type="match status" value="1"/>
</dbReference>
<keyword evidence="2" id="KW-0472">Membrane</keyword>
<proteinExistence type="predicted"/>
<dbReference type="Proteomes" id="UP000289340">
    <property type="component" value="Chromosome 18"/>
</dbReference>
<evidence type="ECO:0000313" key="3">
    <source>
        <dbReference type="EMBL" id="RZB50620.1"/>
    </source>
</evidence>
<gene>
    <name evidence="3" type="ORF">D0Y65_047489</name>
</gene>
<organism evidence="3 4">
    <name type="scientific">Glycine soja</name>
    <name type="common">Wild soybean</name>
    <dbReference type="NCBI Taxonomy" id="3848"/>
    <lineage>
        <taxon>Eukaryota</taxon>
        <taxon>Viridiplantae</taxon>
        <taxon>Streptophyta</taxon>
        <taxon>Embryophyta</taxon>
        <taxon>Tracheophyta</taxon>
        <taxon>Spermatophyta</taxon>
        <taxon>Magnoliopsida</taxon>
        <taxon>eudicotyledons</taxon>
        <taxon>Gunneridae</taxon>
        <taxon>Pentapetalae</taxon>
        <taxon>rosids</taxon>
        <taxon>fabids</taxon>
        <taxon>Fabales</taxon>
        <taxon>Fabaceae</taxon>
        <taxon>Papilionoideae</taxon>
        <taxon>50 kb inversion clade</taxon>
        <taxon>NPAAA clade</taxon>
        <taxon>indigoferoid/millettioid clade</taxon>
        <taxon>Phaseoleae</taxon>
        <taxon>Glycine</taxon>
        <taxon>Glycine subgen. Soja</taxon>
    </lineage>
</organism>
<evidence type="ECO:0000256" key="1">
    <source>
        <dbReference type="SAM" id="MobiDB-lite"/>
    </source>
</evidence>